<name>A0ABS5LR29_9BURK</name>
<evidence type="ECO:0000313" key="1">
    <source>
        <dbReference type="EMBL" id="MBS3018955.1"/>
    </source>
</evidence>
<dbReference type="Proteomes" id="UP001647436">
    <property type="component" value="Unassembled WGS sequence"/>
</dbReference>
<sequence length="49" mass="5215">MLSTDAVQCPLVCPPPQEKSASLACILRKPSCLPDSPILARLSAISEYT</sequence>
<protein>
    <submittedName>
        <fullName evidence="1">Uncharacterized protein</fullName>
    </submittedName>
</protein>
<accession>A0ABS5LR29</accession>
<dbReference type="EMBL" id="JAANES010000002">
    <property type="protein sequence ID" value="MBS3018955.1"/>
    <property type="molecule type" value="Genomic_DNA"/>
</dbReference>
<organism evidence="1 2">
    <name type="scientific">Comamonas brasiliensis</name>
    <dbReference type="NCBI Taxonomy" id="1812482"/>
    <lineage>
        <taxon>Bacteria</taxon>
        <taxon>Pseudomonadati</taxon>
        <taxon>Pseudomonadota</taxon>
        <taxon>Betaproteobacteria</taxon>
        <taxon>Burkholderiales</taxon>
        <taxon>Comamonadaceae</taxon>
        <taxon>Comamonas</taxon>
    </lineage>
</organism>
<reference evidence="1 2" key="1">
    <citation type="submission" date="2020-03" db="EMBL/GenBank/DDBJ databases">
        <title>The role of nitrogen metabolism on polyethylene biodegradation.</title>
        <authorList>
            <person name="Peixoto J."/>
            <person name="Vizzotto C.S."/>
            <person name="Ramos A."/>
            <person name="Alves G."/>
            <person name="Steindorff A."/>
            <person name="Kruger R."/>
        </authorList>
    </citation>
    <scope>NUCLEOTIDE SEQUENCE [LARGE SCALE GENOMIC DNA]</scope>
    <source>
        <strain evidence="1 2">PE63</strain>
    </source>
</reference>
<keyword evidence="2" id="KW-1185">Reference proteome</keyword>
<proteinExistence type="predicted"/>
<comment type="caution">
    <text evidence="1">The sequence shown here is derived from an EMBL/GenBank/DDBJ whole genome shotgun (WGS) entry which is preliminary data.</text>
</comment>
<gene>
    <name evidence="1" type="ORF">DJFAAGMI_01692</name>
</gene>
<evidence type="ECO:0000313" key="2">
    <source>
        <dbReference type="Proteomes" id="UP001647436"/>
    </source>
</evidence>